<dbReference type="NCBIfam" id="TIGR00426">
    <property type="entry name" value="competence protein ComEA helix-hairpin-helix repeat region"/>
    <property type="match status" value="1"/>
</dbReference>
<evidence type="ECO:0000313" key="3">
    <source>
        <dbReference type="EMBL" id="QUN04684.1"/>
    </source>
</evidence>
<organism evidence="3 4">
    <name type="scientific">Shewanella yunxiaonensis</name>
    <dbReference type="NCBI Taxonomy" id="2829809"/>
    <lineage>
        <taxon>Bacteria</taxon>
        <taxon>Pseudomonadati</taxon>
        <taxon>Pseudomonadota</taxon>
        <taxon>Gammaproteobacteria</taxon>
        <taxon>Alteromonadales</taxon>
        <taxon>Shewanellaceae</taxon>
        <taxon>Shewanella</taxon>
    </lineage>
</organism>
<dbReference type="InterPro" id="IPR004509">
    <property type="entry name" value="Competence_ComEA_HhH"/>
</dbReference>
<evidence type="ECO:0000256" key="1">
    <source>
        <dbReference type="SAM" id="SignalP"/>
    </source>
</evidence>
<dbReference type="EMBL" id="CP073587">
    <property type="protein sequence ID" value="QUN04684.1"/>
    <property type="molecule type" value="Genomic_DNA"/>
</dbReference>
<accession>A0ABX7YQP9</accession>
<gene>
    <name evidence="3" type="ORF">KDN34_10490</name>
</gene>
<name>A0ABX7YQP9_9GAMM</name>
<dbReference type="PANTHER" id="PTHR21180:SF32">
    <property type="entry name" value="ENDONUCLEASE_EXONUCLEASE_PHOSPHATASE FAMILY DOMAIN-CONTAINING PROTEIN 1"/>
    <property type="match status" value="1"/>
</dbReference>
<dbReference type="Proteomes" id="UP000679575">
    <property type="component" value="Chromosome"/>
</dbReference>
<proteinExistence type="predicted"/>
<feature type="chain" id="PRO_5047074093" evidence="1">
    <location>
        <begin position="26"/>
        <end position="102"/>
    </location>
</feature>
<dbReference type="Pfam" id="PF12836">
    <property type="entry name" value="HHH_3"/>
    <property type="match status" value="1"/>
</dbReference>
<reference evidence="3 4" key="1">
    <citation type="submission" date="2021-04" db="EMBL/GenBank/DDBJ databases">
        <title>Novel species identification of genus Shewanella.</title>
        <authorList>
            <person name="Liu G."/>
        </authorList>
    </citation>
    <scope>NUCLEOTIDE SEQUENCE [LARGE SCALE GENOMIC DNA]</scope>
    <source>
        <strain evidence="3 4">FJAT-54481</strain>
    </source>
</reference>
<dbReference type="SMART" id="SM00278">
    <property type="entry name" value="HhH1"/>
    <property type="match status" value="2"/>
</dbReference>
<feature type="domain" description="Helix-hairpin-helix DNA-binding motif class 1" evidence="2">
    <location>
        <begin position="50"/>
        <end position="69"/>
    </location>
</feature>
<dbReference type="InterPro" id="IPR010994">
    <property type="entry name" value="RuvA_2-like"/>
</dbReference>
<dbReference type="Gene3D" id="1.10.150.280">
    <property type="entry name" value="AF1531-like domain"/>
    <property type="match status" value="1"/>
</dbReference>
<keyword evidence="4" id="KW-1185">Reference proteome</keyword>
<dbReference type="PANTHER" id="PTHR21180">
    <property type="entry name" value="ENDONUCLEASE/EXONUCLEASE/PHOSPHATASE FAMILY DOMAIN-CONTAINING PROTEIN 1"/>
    <property type="match status" value="1"/>
</dbReference>
<evidence type="ECO:0000259" key="2">
    <source>
        <dbReference type="SMART" id="SM00278"/>
    </source>
</evidence>
<feature type="domain" description="Helix-hairpin-helix DNA-binding motif class 1" evidence="2">
    <location>
        <begin position="80"/>
        <end position="99"/>
    </location>
</feature>
<sequence>MKRYLKTVAMAVAMLAPMYIFTSYAETVAPEVVKQAEQLQKVNVNTASAAELQLLKGIGEAKAKAIVEYRETNGKFASLEDLTKVKGIGPKFIEKNGHLLSL</sequence>
<protein>
    <submittedName>
        <fullName evidence="3">ComEA family DNA-binding protein</fullName>
    </submittedName>
</protein>
<dbReference type="SUPFAM" id="SSF47781">
    <property type="entry name" value="RuvA domain 2-like"/>
    <property type="match status" value="1"/>
</dbReference>
<keyword evidence="1" id="KW-0732">Signal</keyword>
<dbReference type="InterPro" id="IPR003583">
    <property type="entry name" value="Hlx-hairpin-Hlx_DNA-bd_motif"/>
</dbReference>
<dbReference type="GO" id="GO:0003677">
    <property type="term" value="F:DNA binding"/>
    <property type="evidence" value="ECO:0007669"/>
    <property type="project" value="UniProtKB-KW"/>
</dbReference>
<dbReference type="RefSeq" id="WP_212593738.1">
    <property type="nucleotide sequence ID" value="NZ_CP073587.1"/>
</dbReference>
<evidence type="ECO:0000313" key="4">
    <source>
        <dbReference type="Proteomes" id="UP000679575"/>
    </source>
</evidence>
<feature type="signal peptide" evidence="1">
    <location>
        <begin position="1"/>
        <end position="25"/>
    </location>
</feature>
<dbReference type="InterPro" id="IPR051675">
    <property type="entry name" value="Endo/Exo/Phosphatase_dom_1"/>
</dbReference>
<keyword evidence="3" id="KW-0238">DNA-binding</keyword>